<evidence type="ECO:0000313" key="16">
    <source>
        <dbReference type="Proteomes" id="UP000806542"/>
    </source>
</evidence>
<dbReference type="CDD" id="cd18804">
    <property type="entry name" value="SF2_C_priA"/>
    <property type="match status" value="1"/>
</dbReference>
<dbReference type="InterPro" id="IPR005259">
    <property type="entry name" value="PriA"/>
</dbReference>
<feature type="binding site" evidence="12">
    <location>
        <position position="558"/>
    </location>
    <ligand>
        <name>Zn(2+)</name>
        <dbReference type="ChEBI" id="CHEBI:29105"/>
        <label>1</label>
    </ligand>
</feature>
<keyword evidence="2 12" id="KW-0235">DNA replication</keyword>
<protein>
    <recommendedName>
        <fullName evidence="12">Replication restart protein PriA</fullName>
    </recommendedName>
    <alternativeName>
        <fullName evidence="12">ATP-dependent DNA helicase PriA</fullName>
        <ecNumber evidence="12">5.6.2.4</ecNumber>
    </alternativeName>
    <alternativeName>
        <fullName evidence="12">DNA 3'-5' helicase PriA</fullName>
    </alternativeName>
</protein>
<dbReference type="SMART" id="SM00487">
    <property type="entry name" value="DEXDc"/>
    <property type="match status" value="1"/>
</dbReference>
<dbReference type="GO" id="GO:0003677">
    <property type="term" value="F:DNA binding"/>
    <property type="evidence" value="ECO:0007669"/>
    <property type="project" value="UniProtKB-UniRule"/>
</dbReference>
<dbReference type="HAMAP" id="MF_00983">
    <property type="entry name" value="PriA"/>
    <property type="match status" value="1"/>
</dbReference>
<evidence type="ECO:0000256" key="11">
    <source>
        <dbReference type="ARBA" id="ARBA00048988"/>
    </source>
</evidence>
<evidence type="ECO:0000256" key="5">
    <source>
        <dbReference type="ARBA" id="ARBA00022801"/>
    </source>
</evidence>
<evidence type="ECO:0000256" key="4">
    <source>
        <dbReference type="ARBA" id="ARBA00022741"/>
    </source>
</evidence>
<dbReference type="InterPro" id="IPR042115">
    <property type="entry name" value="PriA_3primeBD_sf"/>
</dbReference>
<feature type="domain" description="Helicase ATP-binding" evidence="13">
    <location>
        <begin position="289"/>
        <end position="455"/>
    </location>
</feature>
<evidence type="ECO:0000256" key="9">
    <source>
        <dbReference type="ARBA" id="ARBA00023125"/>
    </source>
</evidence>
<keyword evidence="8 12" id="KW-0067">ATP-binding</keyword>
<evidence type="ECO:0000256" key="12">
    <source>
        <dbReference type="HAMAP-Rule" id="MF_00983"/>
    </source>
</evidence>
<feature type="binding site" evidence="12">
    <location>
        <position position="530"/>
    </location>
    <ligand>
        <name>Zn(2+)</name>
        <dbReference type="ChEBI" id="CHEBI:29105"/>
        <label>2</label>
    </ligand>
</feature>
<keyword evidence="9 12" id="KW-0238">DNA-binding</keyword>
<dbReference type="GO" id="GO:1990077">
    <property type="term" value="C:primosome complex"/>
    <property type="evidence" value="ECO:0007669"/>
    <property type="project" value="UniProtKB-UniRule"/>
</dbReference>
<dbReference type="GO" id="GO:0016787">
    <property type="term" value="F:hydrolase activity"/>
    <property type="evidence" value="ECO:0007669"/>
    <property type="project" value="UniProtKB-KW"/>
</dbReference>
<comment type="catalytic activity">
    <reaction evidence="11 12">
        <text>ATP + H2O = ADP + phosphate + H(+)</text>
        <dbReference type="Rhea" id="RHEA:13065"/>
        <dbReference type="ChEBI" id="CHEBI:15377"/>
        <dbReference type="ChEBI" id="CHEBI:15378"/>
        <dbReference type="ChEBI" id="CHEBI:30616"/>
        <dbReference type="ChEBI" id="CHEBI:43474"/>
        <dbReference type="ChEBI" id="CHEBI:456216"/>
        <dbReference type="EC" id="5.6.2.4"/>
    </reaction>
</comment>
<dbReference type="InterPro" id="IPR001650">
    <property type="entry name" value="Helicase_C-like"/>
</dbReference>
<dbReference type="GO" id="GO:0006310">
    <property type="term" value="P:DNA recombination"/>
    <property type="evidence" value="ECO:0007669"/>
    <property type="project" value="InterPro"/>
</dbReference>
<dbReference type="FunFam" id="3.40.50.300:FF:000489">
    <property type="entry name" value="Primosome assembly protein PriA"/>
    <property type="match status" value="1"/>
</dbReference>
<feature type="binding site" evidence="12">
    <location>
        <position position="545"/>
    </location>
    <ligand>
        <name>Zn(2+)</name>
        <dbReference type="ChEBI" id="CHEBI:29105"/>
        <label>2</label>
    </ligand>
</feature>
<evidence type="ECO:0000256" key="2">
    <source>
        <dbReference type="ARBA" id="ARBA00022705"/>
    </source>
</evidence>
<comment type="function">
    <text evidence="12">Initiates the restart of stalled replication forks, which reloads the replicative helicase on sites other than the origin of replication. Recognizes and binds to abandoned replication forks and remodels them to uncover a helicase loading site. Promotes assembly of the primosome at these replication forks.</text>
</comment>
<evidence type="ECO:0000313" key="15">
    <source>
        <dbReference type="EMBL" id="MBE5039786.1"/>
    </source>
</evidence>
<feature type="domain" description="Helicase C-terminal" evidence="14">
    <location>
        <begin position="550"/>
        <end position="707"/>
    </location>
</feature>
<dbReference type="GO" id="GO:0006270">
    <property type="term" value="P:DNA replication initiation"/>
    <property type="evidence" value="ECO:0007669"/>
    <property type="project" value="TreeGrafter"/>
</dbReference>
<dbReference type="Proteomes" id="UP000806542">
    <property type="component" value="Unassembled WGS sequence"/>
</dbReference>
<comment type="catalytic activity">
    <reaction evidence="12">
        <text>Couples ATP hydrolysis with the unwinding of duplex DNA by translocating in the 3'-5' direction.</text>
        <dbReference type="EC" id="5.6.2.4"/>
    </reaction>
</comment>
<dbReference type="NCBIfam" id="NF004066">
    <property type="entry name" value="PRK05580.1-3"/>
    <property type="match status" value="1"/>
</dbReference>
<dbReference type="Gene3D" id="3.40.1440.60">
    <property type="entry name" value="PriA, 3(prime) DNA-binding domain"/>
    <property type="match status" value="1"/>
</dbReference>
<dbReference type="GO" id="GO:0006302">
    <property type="term" value="P:double-strand break repair"/>
    <property type="evidence" value="ECO:0007669"/>
    <property type="project" value="InterPro"/>
</dbReference>
<evidence type="ECO:0000259" key="14">
    <source>
        <dbReference type="PROSITE" id="PS51194"/>
    </source>
</evidence>
<evidence type="ECO:0000256" key="1">
    <source>
        <dbReference type="ARBA" id="ARBA00022515"/>
    </source>
</evidence>
<dbReference type="EMBL" id="JADCKB010000007">
    <property type="protein sequence ID" value="MBE5039786.1"/>
    <property type="molecule type" value="Genomic_DNA"/>
</dbReference>
<dbReference type="Pfam" id="PF00270">
    <property type="entry name" value="DEAD"/>
    <property type="match status" value="1"/>
</dbReference>
<feature type="binding site" evidence="12">
    <location>
        <position position="518"/>
    </location>
    <ligand>
        <name>Zn(2+)</name>
        <dbReference type="ChEBI" id="CHEBI:29105"/>
        <label>1</label>
    </ligand>
</feature>
<evidence type="ECO:0000256" key="6">
    <source>
        <dbReference type="ARBA" id="ARBA00022806"/>
    </source>
</evidence>
<dbReference type="Pfam" id="PF00271">
    <property type="entry name" value="Helicase_C"/>
    <property type="match status" value="1"/>
</dbReference>
<comment type="subunit">
    <text evidence="12">Component of the replication restart primosome.</text>
</comment>
<dbReference type="Pfam" id="PF18074">
    <property type="entry name" value="PriA_C"/>
    <property type="match status" value="1"/>
</dbReference>
<dbReference type="InterPro" id="IPR041222">
    <property type="entry name" value="PriA_3primeBD"/>
</dbReference>
<dbReference type="InterPro" id="IPR014001">
    <property type="entry name" value="Helicase_ATP-bd"/>
</dbReference>
<dbReference type="SMART" id="SM00490">
    <property type="entry name" value="HELICc"/>
    <property type="match status" value="1"/>
</dbReference>
<accession>A0A9D5M0A7</accession>
<dbReference type="PANTHER" id="PTHR30580">
    <property type="entry name" value="PRIMOSOMAL PROTEIN N"/>
    <property type="match status" value="1"/>
</dbReference>
<comment type="cofactor">
    <cofactor evidence="12">
        <name>Zn(2+)</name>
        <dbReference type="ChEBI" id="CHEBI:29105"/>
    </cofactor>
    <text evidence="12">Binds 2 zinc ions per subunit.</text>
</comment>
<dbReference type="GO" id="GO:0006269">
    <property type="term" value="P:DNA replication, synthesis of primer"/>
    <property type="evidence" value="ECO:0007669"/>
    <property type="project" value="UniProtKB-KW"/>
</dbReference>
<dbReference type="Gene3D" id="3.40.50.300">
    <property type="entry name" value="P-loop containing nucleotide triphosphate hydrolases"/>
    <property type="match status" value="2"/>
</dbReference>
<dbReference type="SUPFAM" id="SSF52540">
    <property type="entry name" value="P-loop containing nucleoside triphosphate hydrolases"/>
    <property type="match status" value="2"/>
</dbReference>
<feature type="binding site" evidence="12">
    <location>
        <position position="561"/>
    </location>
    <ligand>
        <name>Zn(2+)</name>
        <dbReference type="ChEBI" id="CHEBI:29105"/>
        <label>1</label>
    </ligand>
</feature>
<keyword evidence="16" id="KW-1185">Reference proteome</keyword>
<evidence type="ECO:0000259" key="13">
    <source>
        <dbReference type="PROSITE" id="PS51192"/>
    </source>
</evidence>
<proteinExistence type="inferred from homology"/>
<comment type="similarity">
    <text evidence="12">Belongs to the helicase family. PriA subfamily.</text>
</comment>
<name>A0A9D5M0A7_9FIRM</name>
<keyword evidence="4 12" id="KW-0547">Nucleotide-binding</keyword>
<dbReference type="InterPro" id="IPR011545">
    <property type="entry name" value="DEAD/DEAH_box_helicase_dom"/>
</dbReference>
<comment type="caution">
    <text evidence="15">The sequence shown here is derived from an EMBL/GenBank/DDBJ whole genome shotgun (WGS) entry which is preliminary data.</text>
</comment>
<dbReference type="InterPro" id="IPR041236">
    <property type="entry name" value="PriA_C"/>
</dbReference>
<keyword evidence="7 12" id="KW-0862">Zinc</keyword>
<dbReference type="GO" id="GO:0005524">
    <property type="term" value="F:ATP binding"/>
    <property type="evidence" value="ECO:0007669"/>
    <property type="project" value="UniProtKB-UniRule"/>
</dbReference>
<reference evidence="15" key="1">
    <citation type="submission" date="2020-10" db="EMBL/GenBank/DDBJ databases">
        <title>ChiBAC.</title>
        <authorList>
            <person name="Zenner C."/>
            <person name="Hitch T.C.A."/>
            <person name="Clavel T."/>
        </authorList>
    </citation>
    <scope>NUCLEOTIDE SEQUENCE</scope>
    <source>
        <strain evidence="15">DSM 107454</strain>
    </source>
</reference>
<dbReference type="PROSITE" id="PS51192">
    <property type="entry name" value="HELICASE_ATP_BIND_1"/>
    <property type="match status" value="1"/>
</dbReference>
<feature type="binding site" evidence="12">
    <location>
        <position position="548"/>
    </location>
    <ligand>
        <name>Zn(2+)</name>
        <dbReference type="ChEBI" id="CHEBI:29105"/>
        <label>2</label>
    </ligand>
</feature>
<dbReference type="PROSITE" id="PS51194">
    <property type="entry name" value="HELICASE_CTER"/>
    <property type="match status" value="1"/>
</dbReference>
<sequence length="814" mass="92606">MIANIALTDARHAVDKLFDYLIPPELERVAKPGMRVLVPFGVRNTAVEGLILSVSQTSEFPSLKPLIRCLDPLPVLTEELISLCVWMRHQYLCSFQQSYRQVKPPYLGTRLRQWLFFLKDTEEKLSAPQRRLLDTLKEYDGFAEMAELEAALHRTSIRSSAYALQDKGLLEIREKIDNTISLKYIRKARLNFSPEEGYATADELRSRRATVQADMVLTLCDCGDLPTSDLVLISDGNYNALNALKDKGIISIYREPFLRTAYAPDQYTPSVPYIPTEEQKPVIDYLNRLITHNLHEKILLRGVTGSGKTEVFLQAIETCIKQGKQAIMLVPEISLTPQMVERFVSRFGTSVAVMHSGLSQGERFDQWYKIRHGEVDVVVGARSAIFAPFKRLGIIILDEEHEDSYKSETAPRYHARDIAFRRGAKHGAPVLLASATPSVTSYYRAKTQKYRLFEMHQRYNQNPLPKARIVDMRSELLDYHNMSSISIRLQDEIRRNLDKKEKTILFLNRRGYNTFVSCRQCGYVMECPHCSIALTYHRSSDHLACHYCGYTCQNVTVCPECGSQYIKFFGTGTQKIEEELYTLFPGVRVLRMDFDTTSGKGGHEILLNRFKNGEADILLGTQMVTKGLDFADVTLVGVLAADTSLNINDYRANERCFSLITQVCGRAGRGNTEGRAVIQTYQPENVTIRLAKEQNYPDFYENEMKYREKMQYPPFCDMIHIVLSGEDERQVKQEIANIGLLLNSRPEIQGAILQTIGPDPAPIAKIKNKFRYRIFLKAADTQQLLPLLRQISTAHNAGNSKNTLTIDINPTNML</sequence>
<dbReference type="CDD" id="cd17929">
    <property type="entry name" value="DEXHc_priA"/>
    <property type="match status" value="1"/>
</dbReference>
<feature type="binding site" evidence="12">
    <location>
        <position position="521"/>
    </location>
    <ligand>
        <name>Zn(2+)</name>
        <dbReference type="ChEBI" id="CHEBI:29105"/>
        <label>1</label>
    </ligand>
</feature>
<dbReference type="Pfam" id="PF18319">
    <property type="entry name" value="Zn_ribbon_PriA"/>
    <property type="match status" value="1"/>
</dbReference>
<feature type="binding site" evidence="12">
    <location>
        <position position="527"/>
    </location>
    <ligand>
        <name>Zn(2+)</name>
        <dbReference type="ChEBI" id="CHEBI:29105"/>
        <label>2</label>
    </ligand>
</feature>
<dbReference type="PANTHER" id="PTHR30580:SF0">
    <property type="entry name" value="PRIMOSOMAL PROTEIN N"/>
    <property type="match status" value="1"/>
</dbReference>
<gene>
    <name evidence="12 15" type="primary">priA</name>
    <name evidence="15" type="ORF">INF28_04825</name>
</gene>
<evidence type="ECO:0000256" key="3">
    <source>
        <dbReference type="ARBA" id="ARBA00022723"/>
    </source>
</evidence>
<dbReference type="Pfam" id="PF17764">
    <property type="entry name" value="PriA_3primeBD"/>
    <property type="match status" value="1"/>
</dbReference>
<evidence type="ECO:0000256" key="7">
    <source>
        <dbReference type="ARBA" id="ARBA00022833"/>
    </source>
</evidence>
<dbReference type="InterPro" id="IPR040498">
    <property type="entry name" value="PriA_CRR"/>
</dbReference>
<evidence type="ECO:0000256" key="10">
    <source>
        <dbReference type="ARBA" id="ARBA00023235"/>
    </source>
</evidence>
<keyword evidence="1 12" id="KW-0639">Primosome</keyword>
<dbReference type="AlphaFoldDB" id="A0A9D5M0A7"/>
<keyword evidence="10 12" id="KW-0413">Isomerase</keyword>
<keyword evidence="6 12" id="KW-0347">Helicase</keyword>
<dbReference type="InterPro" id="IPR027417">
    <property type="entry name" value="P-loop_NTPase"/>
</dbReference>
<keyword evidence="5 12" id="KW-0378">Hydrolase</keyword>
<organism evidence="15 16">
    <name type="scientific">Ructibacterium gallinarum</name>
    <dbReference type="NCBI Taxonomy" id="2779355"/>
    <lineage>
        <taxon>Bacteria</taxon>
        <taxon>Bacillati</taxon>
        <taxon>Bacillota</taxon>
        <taxon>Clostridia</taxon>
        <taxon>Eubacteriales</taxon>
        <taxon>Oscillospiraceae</taxon>
        <taxon>Ructibacterium</taxon>
    </lineage>
</organism>
<dbReference type="EC" id="5.6.2.4" evidence="12"/>
<dbReference type="GO" id="GO:0043138">
    <property type="term" value="F:3'-5' DNA helicase activity"/>
    <property type="evidence" value="ECO:0007669"/>
    <property type="project" value="UniProtKB-EC"/>
</dbReference>
<dbReference type="GO" id="GO:0008270">
    <property type="term" value="F:zinc ion binding"/>
    <property type="evidence" value="ECO:0007669"/>
    <property type="project" value="UniProtKB-UniRule"/>
</dbReference>
<dbReference type="NCBIfam" id="TIGR00595">
    <property type="entry name" value="priA"/>
    <property type="match status" value="1"/>
</dbReference>
<evidence type="ECO:0000256" key="8">
    <source>
        <dbReference type="ARBA" id="ARBA00022840"/>
    </source>
</evidence>
<keyword evidence="3 12" id="KW-0479">Metal-binding</keyword>